<feature type="transmembrane region" description="Helical" evidence="2">
    <location>
        <begin position="143"/>
        <end position="160"/>
    </location>
</feature>
<feature type="transmembrane region" description="Helical" evidence="2">
    <location>
        <begin position="180"/>
        <end position="200"/>
    </location>
</feature>
<evidence type="ECO:0000313" key="3">
    <source>
        <dbReference type="EMBL" id="MBT0993866.1"/>
    </source>
</evidence>
<feature type="transmembrane region" description="Helical" evidence="2">
    <location>
        <begin position="310"/>
        <end position="329"/>
    </location>
</feature>
<feature type="transmembrane region" description="Helical" evidence="2">
    <location>
        <begin position="6"/>
        <end position="26"/>
    </location>
</feature>
<feature type="region of interest" description="Disordered" evidence="1">
    <location>
        <begin position="364"/>
        <end position="393"/>
    </location>
</feature>
<evidence type="ECO:0000256" key="1">
    <source>
        <dbReference type="SAM" id="MobiDB-lite"/>
    </source>
</evidence>
<reference evidence="3 4" key="1">
    <citation type="submission" date="2021-05" db="EMBL/GenBank/DDBJ databases">
        <title>Description of Cellulomonas sp. DKR-3 sp. nov.</title>
        <authorList>
            <person name="Dahal R.H."/>
            <person name="Chaudhary D.K."/>
        </authorList>
    </citation>
    <scope>NUCLEOTIDE SEQUENCE [LARGE SCALE GENOMIC DNA]</scope>
    <source>
        <strain evidence="3 4">DKR-3</strain>
    </source>
</reference>
<proteinExistence type="predicted"/>
<gene>
    <name evidence="3" type="ORF">KIN34_06145</name>
</gene>
<protein>
    <submittedName>
        <fullName evidence="3">Uncharacterized protein</fullName>
    </submittedName>
</protein>
<feature type="transmembrane region" description="Helical" evidence="2">
    <location>
        <begin position="335"/>
        <end position="354"/>
    </location>
</feature>
<accession>A0ABS5TXI1</accession>
<evidence type="ECO:0000313" key="4">
    <source>
        <dbReference type="Proteomes" id="UP000722125"/>
    </source>
</evidence>
<keyword evidence="2" id="KW-0472">Membrane</keyword>
<feature type="transmembrane region" description="Helical" evidence="2">
    <location>
        <begin position="86"/>
        <end position="105"/>
    </location>
</feature>
<organism evidence="3 4">
    <name type="scientific">Cellulomonas fulva</name>
    <dbReference type="NCBI Taxonomy" id="2835530"/>
    <lineage>
        <taxon>Bacteria</taxon>
        <taxon>Bacillati</taxon>
        <taxon>Actinomycetota</taxon>
        <taxon>Actinomycetes</taxon>
        <taxon>Micrococcales</taxon>
        <taxon>Cellulomonadaceae</taxon>
        <taxon>Cellulomonas</taxon>
    </lineage>
</organism>
<name>A0ABS5TXI1_9CELL</name>
<dbReference type="EMBL" id="JAHBOH010000001">
    <property type="protein sequence ID" value="MBT0993866.1"/>
    <property type="molecule type" value="Genomic_DNA"/>
</dbReference>
<comment type="caution">
    <text evidence="3">The sequence shown here is derived from an EMBL/GenBank/DDBJ whole genome shotgun (WGS) entry which is preliminary data.</text>
</comment>
<sequence length="393" mass="43408">MDHASTVDWVVFVLVVGARLVVPLLIGRFPLPAILAALVVDGVDKSLFEAFTDLDLENYQSYDKALDVYYLAVAYLAVLRNWRDRFSVGVVAALWYYRLVGVLAFELTDARWLLVVFPNTFEYVVIAIEVVRTRWDQRRMSGAAVLGLAAVIWVVVKLPQEWWIHVAQRDVTDELGKRPWVGVLLVVLGVTAAVVVRRLWSRLPRPDWRFTLDADEVSRRTATRDRDLAPRPTPRPGPRAAAVTRWAVGEKVVLVGLVTTILVSSYPRIDARWWAAWAVVAGTVLVHAALQGWRLRSGHHGPTRLGPQLAANTLISLVAIVALTALVSGGRSADVPLVDAVLIAWVVALVTTLYDRWVPSAWTDGPTSDGPMGPRPDRREEPPVAVTLPPAAG</sequence>
<feature type="transmembrane region" description="Helical" evidence="2">
    <location>
        <begin position="273"/>
        <end position="290"/>
    </location>
</feature>
<evidence type="ECO:0000256" key="2">
    <source>
        <dbReference type="SAM" id="Phobius"/>
    </source>
</evidence>
<dbReference type="Proteomes" id="UP000722125">
    <property type="component" value="Unassembled WGS sequence"/>
</dbReference>
<keyword evidence="2" id="KW-0812">Transmembrane</keyword>
<dbReference type="RefSeq" id="WP_214348132.1">
    <property type="nucleotide sequence ID" value="NZ_JAHBOH010000001.1"/>
</dbReference>
<feature type="transmembrane region" description="Helical" evidence="2">
    <location>
        <begin position="111"/>
        <end position="131"/>
    </location>
</feature>
<keyword evidence="4" id="KW-1185">Reference proteome</keyword>
<keyword evidence="2" id="KW-1133">Transmembrane helix</keyword>